<sequence>MTKKTSPDEQPFVYDKAKYHYGADDFPSSFPATQAYVHTGVFVGWLADMDFLDDSTPHIADSIAQFKRRELTGPQLYARLGECLIDYMITSTGNRFARDYFDFSKGMFLKDYRELLVKDLGSDYAVKDTWENYELIKRRFDERFSVWTQSISA</sequence>
<gene>
    <name evidence="2" type="ORF">RJN63_08740</name>
</gene>
<accession>A0AAE4K3I7</accession>
<protein>
    <recommendedName>
        <fullName evidence="1">DUF7832 domain-containing protein</fullName>
    </recommendedName>
</protein>
<name>A0AAE4K3I7_9BURK</name>
<dbReference type="AlphaFoldDB" id="A0AAE4K3I7"/>
<dbReference type="EMBL" id="JAVRAA010000003">
    <property type="protein sequence ID" value="MDT0336912.1"/>
    <property type="molecule type" value="Genomic_DNA"/>
</dbReference>
<reference evidence="2" key="1">
    <citation type="submission" date="2023-02" db="EMBL/GenBank/DDBJ databases">
        <title>Description of Herbaspirillum huttiense subsp. nephrolepsisexaltata and Herbaspirillum huttiense subsp. lycopersicon.</title>
        <authorList>
            <person name="Poudel M."/>
            <person name="Sharma A."/>
            <person name="Goss E."/>
            <person name="Tapia J.H."/>
            <person name="Harmon C.M."/>
            <person name="Jones J.B."/>
        </authorList>
    </citation>
    <scope>NUCLEOTIDE SEQUENCE</scope>
    <source>
        <strain evidence="2">NC40101</strain>
    </source>
</reference>
<organism evidence="2">
    <name type="scientific">Herbaspirillum huttiense subsp. nephrolepidis</name>
    <dbReference type="NCBI Taxonomy" id="3075126"/>
    <lineage>
        <taxon>Bacteria</taxon>
        <taxon>Pseudomonadati</taxon>
        <taxon>Pseudomonadota</taxon>
        <taxon>Betaproteobacteria</taxon>
        <taxon>Burkholderiales</taxon>
        <taxon>Oxalobacteraceae</taxon>
        <taxon>Herbaspirillum</taxon>
    </lineage>
</organism>
<comment type="caution">
    <text evidence="2">The sequence shown here is derived from an EMBL/GenBank/DDBJ whole genome shotgun (WGS) entry which is preliminary data.</text>
</comment>
<dbReference type="Pfam" id="PF25191">
    <property type="entry name" value="DUF7832"/>
    <property type="match status" value="1"/>
</dbReference>
<feature type="domain" description="DUF7832" evidence="1">
    <location>
        <begin position="13"/>
        <end position="125"/>
    </location>
</feature>
<evidence type="ECO:0000259" key="1">
    <source>
        <dbReference type="Pfam" id="PF25191"/>
    </source>
</evidence>
<dbReference type="RefSeq" id="WP_310836970.1">
    <property type="nucleotide sequence ID" value="NZ_JAVLSM010000004.1"/>
</dbReference>
<evidence type="ECO:0000313" key="2">
    <source>
        <dbReference type="EMBL" id="MDT0336912.1"/>
    </source>
</evidence>
<dbReference type="InterPro" id="IPR057154">
    <property type="entry name" value="DUF7832"/>
</dbReference>
<proteinExistence type="predicted"/>